<dbReference type="InterPro" id="IPR036188">
    <property type="entry name" value="FAD/NAD-bd_sf"/>
</dbReference>
<dbReference type="InterPro" id="IPR050407">
    <property type="entry name" value="Geranylgeranyl_reductase"/>
</dbReference>
<dbReference type="EMBL" id="DSJT01000026">
    <property type="protein sequence ID" value="HEF87687.1"/>
    <property type="molecule type" value="Genomic_DNA"/>
</dbReference>
<dbReference type="Gene3D" id="3.50.50.60">
    <property type="entry name" value="FAD/NAD(P)-binding domain"/>
    <property type="match status" value="1"/>
</dbReference>
<protein>
    <submittedName>
        <fullName evidence="1">NAD(P)/FAD-dependent oxidoreductase</fullName>
    </submittedName>
</protein>
<gene>
    <name evidence="1" type="ORF">ENP55_05290</name>
</gene>
<evidence type="ECO:0000313" key="1">
    <source>
        <dbReference type="EMBL" id="HEF87687.1"/>
    </source>
</evidence>
<accession>A0A7C2G1L9</accession>
<name>A0A7C2G1L9_9CREN</name>
<dbReference type="AlphaFoldDB" id="A0A7C2G1L9"/>
<dbReference type="SUPFAM" id="SSF51905">
    <property type="entry name" value="FAD/NAD(P)-binding domain"/>
    <property type="match status" value="1"/>
</dbReference>
<reference evidence="1" key="1">
    <citation type="journal article" date="2020" name="mSystems">
        <title>Genome- and Community-Level Interaction Insights into Carbon Utilization and Element Cycling Functions of Hydrothermarchaeota in Hydrothermal Sediment.</title>
        <authorList>
            <person name="Zhou Z."/>
            <person name="Liu Y."/>
            <person name="Xu W."/>
            <person name="Pan J."/>
            <person name="Luo Z.H."/>
            <person name="Li M."/>
        </authorList>
    </citation>
    <scope>NUCLEOTIDE SEQUENCE [LARGE SCALE GENOMIC DNA]</scope>
    <source>
        <strain evidence="1">SpSt-23</strain>
    </source>
</reference>
<dbReference type="PANTHER" id="PTHR42685:SF21">
    <property type="entry name" value="DEHYDROGENASE (FLAVOPROTEIN)-LIKE PROTEIN"/>
    <property type="match status" value="1"/>
</dbReference>
<dbReference type="PRINTS" id="PR00420">
    <property type="entry name" value="RNGMNOXGNASE"/>
</dbReference>
<proteinExistence type="predicted"/>
<dbReference type="PANTHER" id="PTHR42685">
    <property type="entry name" value="GERANYLGERANYL DIPHOSPHATE REDUCTASE"/>
    <property type="match status" value="1"/>
</dbReference>
<comment type="caution">
    <text evidence="1">The sequence shown here is derived from an EMBL/GenBank/DDBJ whole genome shotgun (WGS) entry which is preliminary data.</text>
</comment>
<organism evidence="1">
    <name type="scientific">Thermosphaera aggregans</name>
    <dbReference type="NCBI Taxonomy" id="54254"/>
    <lineage>
        <taxon>Archaea</taxon>
        <taxon>Thermoproteota</taxon>
        <taxon>Thermoprotei</taxon>
        <taxon>Desulfurococcales</taxon>
        <taxon>Desulfurococcaceae</taxon>
        <taxon>Thermosphaera</taxon>
    </lineage>
</organism>
<sequence>MRKDLCIVGAGPAGLLTASYVKERDIILIEEHRQVGVPKHCAGLVGIETKRKIEQQLSPKLIDNEYNEIEFHIAGVGRYVFHFKQPFVFHVNRPMLEQKLFDKVSSRVEFLNKVRAKPGNSPTEITIEYSVMKCQEVVASDGVLSVFRQRFYKVKPCYLIGFQGLFRTGYVNKDRIIVTYINNNDLIFHWIIPFDNDLVLSGYISRKPLQINITEKLLILNGLQPKSVAEYFGGLIPCNHPLKTPVFAHNLYFFGDAVPLVKPYTGGGLYYIFKLAPDLALALDKKDPEIYEKAYISQSYFKLETERLLTGFFSRTRYWLPVPILEFVEKTGLLGIEDYDRHYKLFFKTLPFTPILPVHLFRMRRALA</sequence>